<feature type="region of interest" description="Disordered" evidence="1">
    <location>
        <begin position="22"/>
        <end position="72"/>
    </location>
</feature>
<feature type="non-terminal residue" evidence="2">
    <location>
        <position position="72"/>
    </location>
</feature>
<keyword evidence="3" id="KW-1185">Reference proteome</keyword>
<proteinExistence type="predicted"/>
<dbReference type="Proteomes" id="UP001597024">
    <property type="component" value="Unassembled WGS sequence"/>
</dbReference>
<evidence type="ECO:0000256" key="1">
    <source>
        <dbReference type="SAM" id="MobiDB-lite"/>
    </source>
</evidence>
<accession>A0ABW3DSY8</accession>
<sequence>MRTVGRCLLAVLTALIPAAPVSPRPVRADTATSAGKSSPVLRFGGFGQDLEPLRGKSRQRVGPFLRVTGKGE</sequence>
<protein>
    <submittedName>
        <fullName evidence="2">Uncharacterized protein</fullName>
    </submittedName>
</protein>
<dbReference type="EMBL" id="JBHTHX010000770">
    <property type="protein sequence ID" value="MFD0886968.1"/>
    <property type="molecule type" value="Genomic_DNA"/>
</dbReference>
<evidence type="ECO:0000313" key="2">
    <source>
        <dbReference type="EMBL" id="MFD0886968.1"/>
    </source>
</evidence>
<name>A0ABW3DSY8_9ACTN</name>
<gene>
    <name evidence="2" type="ORF">ACFQ08_20675</name>
</gene>
<comment type="caution">
    <text evidence="2">The sequence shown here is derived from an EMBL/GenBank/DDBJ whole genome shotgun (WGS) entry which is preliminary data.</text>
</comment>
<organism evidence="2 3">
    <name type="scientific">Streptosporangium algeriense</name>
    <dbReference type="NCBI Taxonomy" id="1682748"/>
    <lineage>
        <taxon>Bacteria</taxon>
        <taxon>Bacillati</taxon>
        <taxon>Actinomycetota</taxon>
        <taxon>Actinomycetes</taxon>
        <taxon>Streptosporangiales</taxon>
        <taxon>Streptosporangiaceae</taxon>
        <taxon>Streptosporangium</taxon>
    </lineage>
</organism>
<reference evidence="3" key="1">
    <citation type="journal article" date="2019" name="Int. J. Syst. Evol. Microbiol.">
        <title>The Global Catalogue of Microorganisms (GCM) 10K type strain sequencing project: providing services to taxonomists for standard genome sequencing and annotation.</title>
        <authorList>
            <consortium name="The Broad Institute Genomics Platform"/>
            <consortium name="The Broad Institute Genome Sequencing Center for Infectious Disease"/>
            <person name="Wu L."/>
            <person name="Ma J."/>
        </authorList>
    </citation>
    <scope>NUCLEOTIDE SEQUENCE [LARGE SCALE GENOMIC DNA]</scope>
    <source>
        <strain evidence="3">CCUG 62974</strain>
    </source>
</reference>
<evidence type="ECO:0000313" key="3">
    <source>
        <dbReference type="Proteomes" id="UP001597024"/>
    </source>
</evidence>